<dbReference type="Proteomes" id="UP000004386">
    <property type="component" value="Unassembled WGS sequence"/>
</dbReference>
<sequence>MATRRWRSGRLYWMTETSVSARLARYEDAVAQFRIEDAIAKLHGNPETGINACVECCDRHIGDNRVALRAIAVNGELSELTFENLRDMAARAGNVLKDAGVGAGDVVAGLLPRTPELIATILGAWRIGAVYQPLFTAFGPKAIEHRLKTSGAKLVVTNTANRAKLAEVEKCPKVATVLASGESLPAGDIDFRRATASASVDCHPVLRTGSDLFMMMSTSGTAGLPKGVPVPLYALLAFGAYMRDAIGLRSDDIFWNIADPGWAYGLYYAVTGPLQLGIATTLYEGGFTAESTYDIIERLGVTSLAGSPTAFRLLMAEGPEAAKRVKGRLRVVSSAGEPLNPEVIRWFDAYLGAPIYDHYGQTELGMVVNNHHGLGHAVRHGSAGYAMPGYRVAVLDEQSNELGPNQPGILAVDIAKSPLLWFSGYYKQETPAIAGGYYRTGDTVEFEPDGSISFIGRADDVITSSGYRIGPFDVESALLEHAAVNEAAVVGVPDPQRTEIVKAFVILAPGFEGTQALKDELALHVKTRLSAHAYPREIDFLSELPKTPSGKIQRFLLRKAEIDKQQQTKA</sequence>
<evidence type="ECO:0000313" key="7">
    <source>
        <dbReference type="EMBL" id="EEQ92856.1"/>
    </source>
</evidence>
<evidence type="ECO:0000259" key="5">
    <source>
        <dbReference type="Pfam" id="PF00501"/>
    </source>
</evidence>
<dbReference type="InterPro" id="IPR051087">
    <property type="entry name" value="Mitochondrial_ACSM"/>
</dbReference>
<name>C4WRA2_9HYPH</name>
<evidence type="ECO:0000256" key="1">
    <source>
        <dbReference type="ARBA" id="ARBA00006432"/>
    </source>
</evidence>
<gene>
    <name evidence="7" type="ORF">OINT_4000107</name>
</gene>
<feature type="domain" description="AMP-binding enzyme C-terminal" evidence="6">
    <location>
        <begin position="474"/>
        <end position="551"/>
    </location>
</feature>
<dbReference type="PANTHER" id="PTHR43605">
    <property type="entry name" value="ACYL-COENZYME A SYNTHETASE"/>
    <property type="match status" value="1"/>
</dbReference>
<dbReference type="PANTHER" id="PTHR43605:SF10">
    <property type="entry name" value="ACYL-COA SYNTHETASE MEDIUM CHAIN FAMILY MEMBER 3"/>
    <property type="match status" value="1"/>
</dbReference>
<keyword evidence="3" id="KW-0547">Nucleotide-binding</keyword>
<reference evidence="7 8" key="1">
    <citation type="submission" date="2009-05" db="EMBL/GenBank/DDBJ databases">
        <authorList>
            <person name="Setubal J.C."/>
            <person name="Boyle S."/>
            <person name="Crasta O.R."/>
            <person name="Gillespie J.J."/>
            <person name="Kenyon R.W."/>
            <person name="Lu J."/>
            <person name="Mane S."/>
            <person name="Nagrani S."/>
            <person name="Shallom J.M."/>
            <person name="Shallom S."/>
            <person name="Shukla M."/>
            <person name="Snyder E.E."/>
            <person name="Sobral B.W."/>
            <person name="Wattam A.R."/>
            <person name="Will R."/>
            <person name="Williams K."/>
            <person name="Yoo H."/>
            <person name="Munk C."/>
            <person name="Tapia R."/>
            <person name="Green L."/>
            <person name="Rogers Y."/>
            <person name="Detter J.C."/>
            <person name="Bruce D."/>
            <person name="Brettin T.S."/>
            <person name="Tsolis R."/>
        </authorList>
    </citation>
    <scope>NUCLEOTIDE SEQUENCE [LARGE SCALE GENOMIC DNA]</scope>
    <source>
        <strain evidence="7 8">LMG 3301</strain>
    </source>
</reference>
<evidence type="ECO:0000256" key="3">
    <source>
        <dbReference type="ARBA" id="ARBA00022741"/>
    </source>
</evidence>
<feature type="domain" description="AMP-dependent synthetase/ligase" evidence="5">
    <location>
        <begin position="70"/>
        <end position="413"/>
    </location>
</feature>
<dbReference type="InterPro" id="IPR000873">
    <property type="entry name" value="AMP-dep_synth/lig_dom"/>
</dbReference>
<dbReference type="GO" id="GO:0016405">
    <property type="term" value="F:CoA-ligase activity"/>
    <property type="evidence" value="ECO:0007669"/>
    <property type="project" value="UniProtKB-ARBA"/>
</dbReference>
<evidence type="ECO:0000256" key="4">
    <source>
        <dbReference type="ARBA" id="ARBA00022840"/>
    </source>
</evidence>
<dbReference type="CDD" id="cd05973">
    <property type="entry name" value="MACS_like_2"/>
    <property type="match status" value="1"/>
</dbReference>
<dbReference type="Gene3D" id="3.30.300.30">
    <property type="match status" value="1"/>
</dbReference>
<proteinExistence type="inferred from homology"/>
<evidence type="ECO:0000256" key="2">
    <source>
        <dbReference type="ARBA" id="ARBA00022598"/>
    </source>
</evidence>
<dbReference type="GO" id="GO:0006633">
    <property type="term" value="P:fatty acid biosynthetic process"/>
    <property type="evidence" value="ECO:0007669"/>
    <property type="project" value="TreeGrafter"/>
</dbReference>
<dbReference type="InterPro" id="IPR042099">
    <property type="entry name" value="ANL_N_sf"/>
</dbReference>
<comment type="caution">
    <text evidence="7">The sequence shown here is derived from an EMBL/GenBank/DDBJ whole genome shotgun (WGS) entry which is preliminary data.</text>
</comment>
<evidence type="ECO:0000313" key="8">
    <source>
        <dbReference type="Proteomes" id="UP000004386"/>
    </source>
</evidence>
<dbReference type="GO" id="GO:0004321">
    <property type="term" value="F:fatty-acyl-CoA synthase activity"/>
    <property type="evidence" value="ECO:0007669"/>
    <property type="project" value="TreeGrafter"/>
</dbReference>
<dbReference type="Pfam" id="PF00501">
    <property type="entry name" value="AMP-binding"/>
    <property type="match status" value="1"/>
</dbReference>
<dbReference type="Pfam" id="PF13193">
    <property type="entry name" value="AMP-binding_C"/>
    <property type="match status" value="1"/>
</dbReference>
<dbReference type="Gene3D" id="3.40.50.12780">
    <property type="entry name" value="N-terminal domain of ligase-like"/>
    <property type="match status" value="1"/>
</dbReference>
<dbReference type="AlphaFoldDB" id="C4WRA2"/>
<dbReference type="GO" id="GO:0015645">
    <property type="term" value="F:fatty acid ligase activity"/>
    <property type="evidence" value="ECO:0007669"/>
    <property type="project" value="TreeGrafter"/>
</dbReference>
<keyword evidence="2 7" id="KW-0436">Ligase</keyword>
<protein>
    <submittedName>
        <fullName evidence="7">AMP-dependent synthetase and ligase</fullName>
    </submittedName>
</protein>
<accession>C4WRA2</accession>
<comment type="similarity">
    <text evidence="1">Belongs to the ATP-dependent AMP-binding enzyme family.</text>
</comment>
<dbReference type="FunFam" id="3.30.300.30:FF:000005">
    <property type="entry name" value="Acyl-coenzyme A synthetase ACSM5, mitochondrial"/>
    <property type="match status" value="1"/>
</dbReference>
<dbReference type="InterPro" id="IPR025110">
    <property type="entry name" value="AMP-bd_C"/>
</dbReference>
<dbReference type="GO" id="GO:0005524">
    <property type="term" value="F:ATP binding"/>
    <property type="evidence" value="ECO:0007669"/>
    <property type="project" value="UniProtKB-KW"/>
</dbReference>
<dbReference type="EMBL" id="ACQA01000003">
    <property type="protein sequence ID" value="EEQ92856.1"/>
    <property type="molecule type" value="Genomic_DNA"/>
</dbReference>
<organism evidence="7 8">
    <name type="scientific">Brucella intermedia LMG 3301</name>
    <dbReference type="NCBI Taxonomy" id="641118"/>
    <lineage>
        <taxon>Bacteria</taxon>
        <taxon>Pseudomonadati</taxon>
        <taxon>Pseudomonadota</taxon>
        <taxon>Alphaproteobacteria</taxon>
        <taxon>Hyphomicrobiales</taxon>
        <taxon>Brucellaceae</taxon>
        <taxon>Brucella/Ochrobactrum group</taxon>
        <taxon>Brucella</taxon>
    </lineage>
</organism>
<dbReference type="InterPro" id="IPR045851">
    <property type="entry name" value="AMP-bd_C_sf"/>
</dbReference>
<dbReference type="HOGENOM" id="CLU_000022_59_10_5"/>
<evidence type="ECO:0000259" key="6">
    <source>
        <dbReference type="Pfam" id="PF13193"/>
    </source>
</evidence>
<dbReference type="GO" id="GO:0006637">
    <property type="term" value="P:acyl-CoA metabolic process"/>
    <property type="evidence" value="ECO:0007669"/>
    <property type="project" value="TreeGrafter"/>
</dbReference>
<dbReference type="SUPFAM" id="SSF56801">
    <property type="entry name" value="Acetyl-CoA synthetase-like"/>
    <property type="match status" value="1"/>
</dbReference>
<keyword evidence="4" id="KW-0067">ATP-binding</keyword>